<dbReference type="OrthoDB" id="5476445at2"/>
<dbReference type="Pfam" id="PF07714">
    <property type="entry name" value="PK_Tyr_Ser-Thr"/>
    <property type="match status" value="1"/>
</dbReference>
<evidence type="ECO:0000313" key="11">
    <source>
        <dbReference type="Proteomes" id="UP000315995"/>
    </source>
</evidence>
<dbReference type="Gene3D" id="1.10.510.10">
    <property type="entry name" value="Transferase(Phosphotransferase) domain 1"/>
    <property type="match status" value="1"/>
</dbReference>
<evidence type="ECO:0000256" key="4">
    <source>
        <dbReference type="ARBA" id="ARBA00022679"/>
    </source>
</evidence>
<evidence type="ECO:0000259" key="9">
    <source>
        <dbReference type="PROSITE" id="PS50011"/>
    </source>
</evidence>
<dbReference type="GO" id="GO:0004674">
    <property type="term" value="F:protein serine/threonine kinase activity"/>
    <property type="evidence" value="ECO:0007669"/>
    <property type="project" value="UniProtKB-EC"/>
</dbReference>
<keyword evidence="5 8" id="KW-0547">Nucleotide-binding</keyword>
<dbReference type="InterPro" id="IPR050660">
    <property type="entry name" value="NEK_Ser/Thr_kinase"/>
</dbReference>
<dbReference type="PANTHER" id="PTHR43671">
    <property type="entry name" value="SERINE/THREONINE-PROTEIN KINASE NEK"/>
    <property type="match status" value="1"/>
</dbReference>
<dbReference type="SUPFAM" id="SSF52540">
    <property type="entry name" value="P-loop containing nucleoside triphosphate hydrolases"/>
    <property type="match status" value="1"/>
</dbReference>
<feature type="binding site" evidence="8">
    <location>
        <position position="42"/>
    </location>
    <ligand>
        <name>ATP</name>
        <dbReference type="ChEBI" id="CHEBI:30616"/>
    </ligand>
</feature>
<dbReference type="RefSeq" id="WP_141195968.1">
    <property type="nucleotide sequence ID" value="NZ_CP041186.1"/>
</dbReference>
<dbReference type="PROSITE" id="PS50011">
    <property type="entry name" value="PROTEIN_KINASE_DOM"/>
    <property type="match status" value="1"/>
</dbReference>
<accession>A0A5B8XXM5</accession>
<evidence type="ECO:0000256" key="6">
    <source>
        <dbReference type="ARBA" id="ARBA00022777"/>
    </source>
</evidence>
<evidence type="ECO:0000256" key="1">
    <source>
        <dbReference type="ARBA" id="ARBA00008171"/>
    </source>
</evidence>
<dbReference type="InterPro" id="IPR000719">
    <property type="entry name" value="Prot_kinase_dom"/>
</dbReference>
<evidence type="ECO:0000256" key="3">
    <source>
        <dbReference type="ARBA" id="ARBA00012513"/>
    </source>
</evidence>
<proteinExistence type="inferred from homology"/>
<sequence length="1254" mass="139024">MIQVGQQLVGGRFEVVRKIGEGGMGMVFEAIDRRGGARVALKTLHHLSGRKLYQFKQEFRALEHIQHPNLIHLRELHSEGELWFFTMDLVEGADFRRYVRGSRDSIDLLDTGQLLTTLDSDAAVFDTGSPINVESRWHGPADGSLDEARLRDVLAQLVRGLDALHKAGRVHRDVKPSNVLVTAEGRVVVLDFGLIAELDGLRFRPAEQGGFSGTVPYMSPEQALEKELGPASDLYAVGVMLYEVLCGELPFTGHLLQVIQAKHRGVFESAVEASSQTPELSRLCDRLLSPQPEARPSADEILGILLGADAPATSAAGPPRRSALFVGRESELGVLERAWQGVCEGTAANVMVVGEAGVGKSALVRRFVDLREASNDDLLLLYGRCYEREMVPYKGVDRVVDDLSHFLQRVDGVDDLLTDDVAALARLFPVLEQVHEVRALLESAHRIRNPRELRRRGFAALKGLLARVARQRRLMVVIDDLQWADADSLALLGELMSPPDAPPMLLLMTRRPSRTLDKYGFADHLLELRLENLSDDEVAEFASSLGVGEGSEIDKLVRETQGHPLFVHQLVQHGGRDEVSGEIALEKMLLERVHTVPGAVRGLIELVSLAGVPLEIDVLAHALGVGFADGLEAARHAQLEMLLRLENRAGQSLVEAYHDRIREAVAAHLDPGARPSLHKRLADALEATGQAAERPHLMVRHLDGAGESRRAADFAAQAAQRASQAMAFERAAELYRTALDIAEHAPADARRLRLALADALSNAGHGIEAAELYLDALDDVPPDRRLELRHRAAAEFITNGDVDRGLKLVDEVLQSVGVAPLGSTLTTMARIGLNRLRFSLFGLRRRRHEGPDAEPMLRRLEIFSTLARRLAPIDTLRGFDFQNRELRLALRYGDDRQLACALATEASYRSSASTTRAITEAEELLTRARRLAEGLDDPWVDHYLAVQWGIICFFADRFCAAVDVLEEAIGWFVEESAGDQYIVNSARLFLMFSFRHLGEVRRGTRYFEEITRDARRRNDRLVLTTLGASAPSYFLFVDDPGRARHELESAAWTPSADTVHLQHWFHFAARSKVAIYEGRAEAFLAAHEAEIRKFTRSPMLRGARSTLGSHLWEEGRLVAAAADEGRSQGPSVRRLRRLVRKLRREDSRMVQLWAGMLEACAHAVAGEARECIDTLEIHIEAASAIDMKLCEITMTSRLGELLCHTGVDEARGAELVEASRAWMEDQGIVRPARITQLYMPGFARVLHRAELVSL</sequence>
<dbReference type="InterPro" id="IPR041664">
    <property type="entry name" value="AAA_16"/>
</dbReference>
<keyword evidence="11" id="KW-1185">Reference proteome</keyword>
<dbReference type="PROSITE" id="PS00107">
    <property type="entry name" value="PROTEIN_KINASE_ATP"/>
    <property type="match status" value="1"/>
</dbReference>
<evidence type="ECO:0000313" key="10">
    <source>
        <dbReference type="EMBL" id="QDG49471.1"/>
    </source>
</evidence>
<dbReference type="Gene3D" id="3.40.50.300">
    <property type="entry name" value="P-loop containing nucleotide triphosphate hydrolases"/>
    <property type="match status" value="1"/>
</dbReference>
<dbReference type="PANTHER" id="PTHR43671:SF13">
    <property type="entry name" value="SERINE_THREONINE-PROTEIN KINASE NEK2"/>
    <property type="match status" value="1"/>
</dbReference>
<dbReference type="EMBL" id="CP041186">
    <property type="protein sequence ID" value="QDG49471.1"/>
    <property type="molecule type" value="Genomic_DNA"/>
</dbReference>
<dbReference type="Proteomes" id="UP000315995">
    <property type="component" value="Chromosome"/>
</dbReference>
<dbReference type="EC" id="2.7.11.1" evidence="3"/>
<dbReference type="InterPro" id="IPR027417">
    <property type="entry name" value="P-loop_NTPase"/>
</dbReference>
<dbReference type="GO" id="GO:0005524">
    <property type="term" value="F:ATP binding"/>
    <property type="evidence" value="ECO:0007669"/>
    <property type="project" value="UniProtKB-UniRule"/>
</dbReference>
<evidence type="ECO:0000256" key="8">
    <source>
        <dbReference type="PROSITE-ProRule" id="PRU10141"/>
    </source>
</evidence>
<dbReference type="CDD" id="cd14014">
    <property type="entry name" value="STKc_PknB_like"/>
    <property type="match status" value="1"/>
</dbReference>
<evidence type="ECO:0000256" key="5">
    <source>
        <dbReference type="ARBA" id="ARBA00022741"/>
    </source>
</evidence>
<dbReference type="InterPro" id="IPR011009">
    <property type="entry name" value="Kinase-like_dom_sf"/>
</dbReference>
<comment type="similarity">
    <text evidence="2">Belongs to the protein kinase superfamily. NEK Ser/Thr protein kinase family. NIMA subfamily.</text>
</comment>
<dbReference type="SMART" id="SM00220">
    <property type="entry name" value="S_TKc"/>
    <property type="match status" value="1"/>
</dbReference>
<dbReference type="SUPFAM" id="SSF56112">
    <property type="entry name" value="Protein kinase-like (PK-like)"/>
    <property type="match status" value="1"/>
</dbReference>
<keyword evidence="6" id="KW-0418">Kinase</keyword>
<organism evidence="10 11">
    <name type="scientific">Persicimonas caeni</name>
    <dbReference type="NCBI Taxonomy" id="2292766"/>
    <lineage>
        <taxon>Bacteria</taxon>
        <taxon>Deltaproteobacteria</taxon>
        <taxon>Bradymonadales</taxon>
        <taxon>Bradymonadaceae</taxon>
        <taxon>Persicimonas</taxon>
    </lineage>
</organism>
<protein>
    <recommendedName>
        <fullName evidence="3">non-specific serine/threonine protein kinase</fullName>
        <ecNumber evidence="3">2.7.11.1</ecNumber>
    </recommendedName>
</protein>
<keyword evidence="7 8" id="KW-0067">ATP-binding</keyword>
<feature type="domain" description="Protein kinase" evidence="9">
    <location>
        <begin position="13"/>
        <end position="306"/>
    </location>
</feature>
<evidence type="ECO:0000256" key="2">
    <source>
        <dbReference type="ARBA" id="ARBA00010886"/>
    </source>
</evidence>
<gene>
    <name evidence="10" type="ORF">FIV42_01565</name>
</gene>
<dbReference type="Pfam" id="PF13191">
    <property type="entry name" value="AAA_16"/>
    <property type="match status" value="1"/>
</dbReference>
<evidence type="ECO:0000256" key="7">
    <source>
        <dbReference type="ARBA" id="ARBA00022840"/>
    </source>
</evidence>
<name>A0A4Y6PMF8_PERCE</name>
<accession>A0A4Y6PMF8</accession>
<reference evidence="10 11" key="1">
    <citation type="submission" date="2019-06" db="EMBL/GenBank/DDBJ databases">
        <title>Persicimonas caeni gen. nov., sp. nov., a predatory bacterium isolated from solar saltern.</title>
        <authorList>
            <person name="Wang S."/>
        </authorList>
    </citation>
    <scope>NUCLEOTIDE SEQUENCE [LARGE SCALE GENOMIC DNA]</scope>
    <source>
        <strain evidence="10 11">YN101</strain>
    </source>
</reference>
<comment type="similarity">
    <text evidence="1">Belongs to the protein kinase superfamily. TKL Ser/Thr protein kinase family. ROCO subfamily.</text>
</comment>
<keyword evidence="4" id="KW-0808">Transferase</keyword>
<dbReference type="InterPro" id="IPR017441">
    <property type="entry name" value="Protein_kinase_ATP_BS"/>
</dbReference>
<dbReference type="AlphaFoldDB" id="A0A4Y6PMF8"/>
<dbReference type="InterPro" id="IPR001245">
    <property type="entry name" value="Ser-Thr/Tyr_kinase_cat_dom"/>
</dbReference>
<dbReference type="Gene3D" id="3.30.200.20">
    <property type="entry name" value="Phosphorylase Kinase, domain 1"/>
    <property type="match status" value="1"/>
</dbReference>